<dbReference type="SUPFAM" id="SSF51445">
    <property type="entry name" value="(Trans)glycosidases"/>
    <property type="match status" value="1"/>
</dbReference>
<dbReference type="PANTHER" id="PTHR10353:SF296">
    <property type="entry name" value="6-PHOSPHO-BETA-GLUCOSIDASE"/>
    <property type="match status" value="1"/>
</dbReference>
<accession>A0AAV3GQC6</accession>
<dbReference type="PROSITE" id="PS00572">
    <property type="entry name" value="GLYCOSYL_HYDROL_F1_1"/>
    <property type="match status" value="1"/>
</dbReference>
<evidence type="ECO:0000256" key="4">
    <source>
        <dbReference type="RuleBase" id="RU003690"/>
    </source>
</evidence>
<dbReference type="InterPro" id="IPR033132">
    <property type="entry name" value="GH_1_N_CS"/>
</dbReference>
<reference evidence="6 7" key="1">
    <citation type="submission" date="2012-04" db="EMBL/GenBank/DDBJ databases">
        <authorList>
            <person name="Weinstock G."/>
            <person name="Sodergren E."/>
            <person name="Lobos E.A."/>
            <person name="Fulton L."/>
            <person name="Fulton R."/>
            <person name="Courtney L."/>
            <person name="Fronick C."/>
            <person name="O'Laughlin M."/>
            <person name="Godfrey J."/>
            <person name="Wilson R.M."/>
            <person name="Miner T."/>
            <person name="Farmer C."/>
            <person name="Delehaunty K."/>
            <person name="Cordes M."/>
            <person name="Minx P."/>
            <person name="Tomlinson C."/>
            <person name="Chen J."/>
            <person name="Wollam A."/>
            <person name="Pepin K.H."/>
            <person name="Bhonagiri V."/>
            <person name="Zhang X."/>
            <person name="Suruliraj S."/>
            <person name="Warren W."/>
            <person name="Mitreva M."/>
            <person name="Mardis E.R."/>
            <person name="Wilson R.K."/>
        </authorList>
    </citation>
    <scope>NUCLEOTIDE SEQUENCE [LARGE SCALE GENOMIC DNA]</scope>
    <source>
        <strain evidence="6 7">ERV63</strain>
    </source>
</reference>
<dbReference type="PRINTS" id="PR00131">
    <property type="entry name" value="GLHYDRLASE1"/>
</dbReference>
<dbReference type="AlphaFoldDB" id="A0AAV3GQC6"/>
<feature type="active site" description="Nucleophile" evidence="3">
    <location>
        <position position="398"/>
    </location>
</feature>
<dbReference type="Gene3D" id="3.20.20.80">
    <property type="entry name" value="Glycosidases"/>
    <property type="match status" value="1"/>
</dbReference>
<evidence type="ECO:0000256" key="5">
    <source>
        <dbReference type="RuleBase" id="RU004468"/>
    </source>
</evidence>
<keyword evidence="5" id="KW-0378">Hydrolase</keyword>
<evidence type="ECO:0000313" key="7">
    <source>
        <dbReference type="Proteomes" id="UP000004117"/>
    </source>
</evidence>
<dbReference type="PROSITE" id="PS00653">
    <property type="entry name" value="GLYCOSYL_HYDROL_F1_2"/>
    <property type="match status" value="1"/>
</dbReference>
<proteinExistence type="inferred from homology"/>
<dbReference type="InterPro" id="IPR017853">
    <property type="entry name" value="GH"/>
</dbReference>
<dbReference type="Proteomes" id="UP000004117">
    <property type="component" value="Unassembled WGS sequence"/>
</dbReference>
<dbReference type="InterPro" id="IPR018120">
    <property type="entry name" value="Glyco_hydro_1_AS"/>
</dbReference>
<protein>
    <submittedName>
        <fullName evidence="6">Aryl-phospho-beta-D-glucosidase BglA</fullName>
    </submittedName>
</protein>
<comment type="similarity">
    <text evidence="1 4">Belongs to the glycosyl hydrolase 1 family.</text>
</comment>
<name>A0AAV3GQC6_ENTFL</name>
<keyword evidence="2 5" id="KW-0326">Glycosidase</keyword>
<dbReference type="PANTHER" id="PTHR10353">
    <property type="entry name" value="GLYCOSYL HYDROLASE"/>
    <property type="match status" value="1"/>
</dbReference>
<dbReference type="GO" id="GO:0008422">
    <property type="term" value="F:beta-glucosidase activity"/>
    <property type="evidence" value="ECO:0007669"/>
    <property type="project" value="TreeGrafter"/>
</dbReference>
<gene>
    <name evidence="6" type="ORF">HMPREF1336_00126</name>
</gene>
<evidence type="ECO:0000256" key="2">
    <source>
        <dbReference type="ARBA" id="ARBA00023295"/>
    </source>
</evidence>
<organism evidence="6 7">
    <name type="scientific">Enterococcus faecalis ERV63</name>
    <dbReference type="NCBI Taxonomy" id="1134793"/>
    <lineage>
        <taxon>Bacteria</taxon>
        <taxon>Bacillati</taxon>
        <taxon>Bacillota</taxon>
        <taxon>Bacilli</taxon>
        <taxon>Lactobacillales</taxon>
        <taxon>Enterococcaceae</taxon>
        <taxon>Enterococcus</taxon>
    </lineage>
</organism>
<dbReference type="Pfam" id="PF00232">
    <property type="entry name" value="Glyco_hydro_1"/>
    <property type="match status" value="2"/>
</dbReference>
<dbReference type="EMBL" id="ALZR01000010">
    <property type="protein sequence ID" value="EJV20828.1"/>
    <property type="molecule type" value="Genomic_DNA"/>
</dbReference>
<dbReference type="GO" id="GO:0005829">
    <property type="term" value="C:cytosol"/>
    <property type="evidence" value="ECO:0007669"/>
    <property type="project" value="TreeGrafter"/>
</dbReference>
<evidence type="ECO:0000256" key="3">
    <source>
        <dbReference type="PROSITE-ProRule" id="PRU10055"/>
    </source>
</evidence>
<evidence type="ECO:0000256" key="1">
    <source>
        <dbReference type="ARBA" id="ARBA00010838"/>
    </source>
</evidence>
<dbReference type="InterPro" id="IPR001360">
    <property type="entry name" value="Glyco_hydro_1"/>
</dbReference>
<evidence type="ECO:0000313" key="6">
    <source>
        <dbReference type="EMBL" id="EJV20828.1"/>
    </source>
</evidence>
<dbReference type="GO" id="GO:0016052">
    <property type="term" value="P:carbohydrate catabolic process"/>
    <property type="evidence" value="ECO:0007669"/>
    <property type="project" value="TreeGrafter"/>
</dbReference>
<sequence>MVSLLCLKTEGKRDFMGFPENFLWGGATAANQYEGGYLSGGKGLSTLDAITGGSQTEPRRITYLTKEGQKASCTRDQALPEGAIGYIDEELYYPSHVATDFYHHYEEDIALFAEMGFKCFRLSIAWSRICPNGTKEINEEGLAFYDKVFDTLLRHGIEPVVTINHFDIPMYLADEYDGWKNREVIDFFVFFCETIFTRYQDKVKYWMTFNEINFLRSWTQIGIHNNDKQSKYQAVHHLFVASAKAVELGHSINPDFQIGMMVAYIPSYPLSCKPEDVMAAVQFNREQEFYMDVQAKGYYPAHKLKEFEREGMTIQMESEDLAIIQKGTVDYIGFSYYMSTVSTAYPEEVKYVGGNQMPAVKNPYLQESEWGWAVDPLGLRISLCQLSDRYNMPLFVVENGFGAVDTLQEDGSIVDDYRIDYFKQHIEAMRTAVEEDGVNLIGYTPWGCIDLVSAGTGEMKKRYGFIYVDMDDQGQGTLKRTKKKSFNWYKQVIASNGENLTTE</sequence>
<comment type="caution">
    <text evidence="6">The sequence shown here is derived from an EMBL/GenBank/DDBJ whole genome shotgun (WGS) entry which is preliminary data.</text>
</comment>